<feature type="compositionally biased region" description="Basic residues" evidence="7">
    <location>
        <begin position="613"/>
        <end position="632"/>
    </location>
</feature>
<name>A0A5N6MZ29_9ASTR</name>
<feature type="region of interest" description="Disordered" evidence="7">
    <location>
        <begin position="613"/>
        <end position="743"/>
    </location>
</feature>
<evidence type="ECO:0000313" key="10">
    <source>
        <dbReference type="Proteomes" id="UP000326396"/>
    </source>
</evidence>
<dbReference type="GO" id="GO:0061574">
    <property type="term" value="C:ASAP complex"/>
    <property type="evidence" value="ECO:0007669"/>
    <property type="project" value="TreeGrafter"/>
</dbReference>
<evidence type="ECO:0000259" key="8">
    <source>
        <dbReference type="PROSITE" id="PS50102"/>
    </source>
</evidence>
<feature type="compositionally biased region" description="Low complexity" evidence="7">
    <location>
        <begin position="291"/>
        <end position="336"/>
    </location>
</feature>
<feature type="compositionally biased region" description="Low complexity" evidence="7">
    <location>
        <begin position="714"/>
        <end position="723"/>
    </location>
</feature>
<evidence type="ECO:0000313" key="9">
    <source>
        <dbReference type="EMBL" id="KAD4179709.1"/>
    </source>
</evidence>
<feature type="region of interest" description="Disordered" evidence="7">
    <location>
        <begin position="281"/>
        <end position="376"/>
    </location>
</feature>
<evidence type="ECO:0000256" key="4">
    <source>
        <dbReference type="ARBA" id="ARBA00023187"/>
    </source>
</evidence>
<dbReference type="OrthoDB" id="252020at2759"/>
<dbReference type="AlphaFoldDB" id="A0A5N6MZ29"/>
<comment type="subcellular location">
    <subcellularLocation>
        <location evidence="1">Nucleus</location>
    </subcellularLocation>
</comment>
<dbReference type="PANTHER" id="PTHR15481:SF0">
    <property type="entry name" value="LD23870P-RELATED"/>
    <property type="match status" value="1"/>
</dbReference>
<dbReference type="Proteomes" id="UP000326396">
    <property type="component" value="Linkage Group LG4"/>
</dbReference>
<feature type="compositionally biased region" description="Pro residues" evidence="7">
    <location>
        <begin position="357"/>
        <end position="371"/>
    </location>
</feature>
<organism evidence="9 10">
    <name type="scientific">Mikania micrantha</name>
    <name type="common">bitter vine</name>
    <dbReference type="NCBI Taxonomy" id="192012"/>
    <lineage>
        <taxon>Eukaryota</taxon>
        <taxon>Viridiplantae</taxon>
        <taxon>Streptophyta</taxon>
        <taxon>Embryophyta</taxon>
        <taxon>Tracheophyta</taxon>
        <taxon>Spermatophyta</taxon>
        <taxon>Magnoliopsida</taxon>
        <taxon>eudicotyledons</taxon>
        <taxon>Gunneridae</taxon>
        <taxon>Pentapetalae</taxon>
        <taxon>asterids</taxon>
        <taxon>campanulids</taxon>
        <taxon>Asterales</taxon>
        <taxon>Asteraceae</taxon>
        <taxon>Asteroideae</taxon>
        <taxon>Heliantheae alliance</taxon>
        <taxon>Eupatorieae</taxon>
        <taxon>Mikania</taxon>
    </lineage>
</organism>
<keyword evidence="3 6" id="KW-0694">RNA-binding</keyword>
<comment type="caution">
    <text evidence="9">The sequence shown here is derived from an EMBL/GenBank/DDBJ whole genome shotgun (WGS) entry which is preliminary data.</text>
</comment>
<evidence type="ECO:0000256" key="6">
    <source>
        <dbReference type="PROSITE-ProRule" id="PRU00176"/>
    </source>
</evidence>
<feature type="compositionally biased region" description="Basic residues" evidence="7">
    <location>
        <begin position="500"/>
        <end position="522"/>
    </location>
</feature>
<feature type="region of interest" description="Disordered" evidence="7">
    <location>
        <begin position="456"/>
        <end position="581"/>
    </location>
</feature>
<dbReference type="CDD" id="cd12365">
    <property type="entry name" value="RRM_RNPS1"/>
    <property type="match status" value="1"/>
</dbReference>
<evidence type="ECO:0000256" key="2">
    <source>
        <dbReference type="ARBA" id="ARBA00022664"/>
    </source>
</evidence>
<dbReference type="Gene3D" id="3.30.70.330">
    <property type="match status" value="1"/>
</dbReference>
<evidence type="ECO:0000256" key="1">
    <source>
        <dbReference type="ARBA" id="ARBA00004123"/>
    </source>
</evidence>
<sequence length="824" mass="92977">MDHPWLAFPQGTSARRRRDRLLKKEMGNQKAIDYDLLAELGQQERMTAIIGEDTPWSRLFEMTYAPQYRLITVEFLSTFRYRPRPHDFQPQPGQAQPAEVSFRLCGAAYHLSLAEFGSVLGLYTEEETHMPIYTTAIHTVDDAVVSAWWPRIGYDAFVRSARVTRIRDPLIRYLHRCIASSVTGRGMSQEWCTLQDLFFLYCILSGRPCNLARCLAEYFSTYYHRKERGLIFGGVYVTRIARFNGLIDMEPAGMEAFHPVRLDRRTVLGMRIAQTFPRGYELSTMAKPGRGRPAAPSRSGSGSSSRSRSISGSSRSSSRSRSYSSSSSPSRSVSSRSRSRSPPPKKSSGDGPRRARSPPPQSKRTSPPPRKASPVPESLVLHIGQLTRNVNENHLKEIFGTFGEVVHVRLAMDHIVNLPKGSGYIEFKLRADAEKAQLHMDGAQIDGKVVQAKFTLPERKKVSPPPKPLTTGSRRDLPKNDNVGADVEKDGSRRAAAASPRRRPASPPRRRSPVPRRGSPPRRRIDSPPRQRPESPYRRGGSPPPPRRRPASPPPPRRRPASPPPRGRSPSPPGRRYNRSPPRFNFTVFLFGNFFMTITSFDKICIFNRASPRRPRASPIRRRSPPPRRRYSPGRARSPPPRRSPLSRRRSRSPIRRRARSRSRSKSISPRRGRPPVGRRGRSSSYSSSPSPRKVTRKVSRSRSPKRPIRRRSSSNSSSSSGSLPPPPPPPPGPPPGALSGYDVGCGDGKRFKILCFQQHEDLEFPFLAHRIIPRQQLHKFTNIKTGDKKFAGNQILLFQRMLESMFIAITFPMKNTRSNSFSL</sequence>
<evidence type="ECO:0000256" key="7">
    <source>
        <dbReference type="SAM" id="MobiDB-lite"/>
    </source>
</evidence>
<dbReference type="InterPro" id="IPR000504">
    <property type="entry name" value="RRM_dom"/>
</dbReference>
<feature type="compositionally biased region" description="Pro residues" evidence="7">
    <location>
        <begin position="561"/>
        <end position="573"/>
    </location>
</feature>
<feature type="compositionally biased region" description="Basic residues" evidence="7">
    <location>
        <begin position="645"/>
        <end position="682"/>
    </location>
</feature>
<evidence type="ECO:0000256" key="5">
    <source>
        <dbReference type="ARBA" id="ARBA00023242"/>
    </source>
</evidence>
<protein>
    <recommendedName>
        <fullName evidence="8">RRM domain-containing protein</fullName>
    </recommendedName>
</protein>
<dbReference type="FunFam" id="3.30.70.330:FF:000461">
    <property type="entry name" value="Serine/arginine-rich splicing factor SR45"/>
    <property type="match status" value="1"/>
</dbReference>
<reference evidence="9 10" key="1">
    <citation type="submission" date="2019-05" db="EMBL/GenBank/DDBJ databases">
        <title>Mikania micrantha, genome provides insights into the molecular mechanism of rapid growth.</title>
        <authorList>
            <person name="Liu B."/>
        </authorList>
    </citation>
    <scope>NUCLEOTIDE SEQUENCE [LARGE SCALE GENOMIC DNA]</scope>
    <source>
        <strain evidence="9">NLD-2019</strain>
        <tissue evidence="9">Leaf</tissue>
    </source>
</reference>
<dbReference type="SMART" id="SM00360">
    <property type="entry name" value="RRM"/>
    <property type="match status" value="1"/>
</dbReference>
<keyword evidence="10" id="KW-1185">Reference proteome</keyword>
<feature type="compositionally biased region" description="Basic and acidic residues" evidence="7">
    <location>
        <begin position="523"/>
        <end position="537"/>
    </location>
</feature>
<feature type="compositionally biased region" description="Basic residues" evidence="7">
    <location>
        <begin position="694"/>
        <end position="713"/>
    </location>
</feature>
<dbReference type="GO" id="GO:0005737">
    <property type="term" value="C:cytoplasm"/>
    <property type="evidence" value="ECO:0007669"/>
    <property type="project" value="TreeGrafter"/>
</dbReference>
<feature type="compositionally biased region" description="Basic residues" evidence="7">
    <location>
        <begin position="546"/>
        <end position="560"/>
    </location>
</feature>
<dbReference type="InterPro" id="IPR004312">
    <property type="entry name" value="ATHILA_Orf1_C"/>
</dbReference>
<dbReference type="GO" id="GO:0003723">
    <property type="term" value="F:RNA binding"/>
    <property type="evidence" value="ECO:0007669"/>
    <property type="project" value="UniProtKB-UniRule"/>
</dbReference>
<feature type="compositionally biased region" description="Low complexity" evidence="7">
    <location>
        <begin position="683"/>
        <end position="693"/>
    </location>
</feature>
<dbReference type="PROSITE" id="PS50102">
    <property type="entry name" value="RRM"/>
    <property type="match status" value="1"/>
</dbReference>
<evidence type="ECO:0000256" key="3">
    <source>
        <dbReference type="ARBA" id="ARBA00022884"/>
    </source>
</evidence>
<accession>A0A5N6MZ29</accession>
<keyword evidence="4" id="KW-0508">mRNA splicing</keyword>
<proteinExistence type="predicted"/>
<dbReference type="InterPro" id="IPR035979">
    <property type="entry name" value="RBD_domain_sf"/>
</dbReference>
<dbReference type="EMBL" id="SZYD01000014">
    <property type="protein sequence ID" value="KAD4179709.1"/>
    <property type="molecule type" value="Genomic_DNA"/>
</dbReference>
<dbReference type="GO" id="GO:0000398">
    <property type="term" value="P:mRNA splicing, via spliceosome"/>
    <property type="evidence" value="ECO:0007669"/>
    <property type="project" value="TreeGrafter"/>
</dbReference>
<feature type="compositionally biased region" description="Pro residues" evidence="7">
    <location>
        <begin position="724"/>
        <end position="737"/>
    </location>
</feature>
<dbReference type="Pfam" id="PF03078">
    <property type="entry name" value="ATHILA"/>
    <property type="match status" value="1"/>
</dbReference>
<gene>
    <name evidence="9" type="ORF">E3N88_28300</name>
</gene>
<dbReference type="InterPro" id="IPR012677">
    <property type="entry name" value="Nucleotide-bd_a/b_plait_sf"/>
</dbReference>
<dbReference type="GO" id="GO:0005654">
    <property type="term" value="C:nucleoplasm"/>
    <property type="evidence" value="ECO:0007669"/>
    <property type="project" value="TreeGrafter"/>
</dbReference>
<dbReference type="Pfam" id="PF00076">
    <property type="entry name" value="RRM_1"/>
    <property type="match status" value="1"/>
</dbReference>
<keyword evidence="5" id="KW-0539">Nucleus</keyword>
<dbReference type="InterPro" id="IPR034201">
    <property type="entry name" value="RNPS1_RRM"/>
</dbReference>
<feature type="domain" description="RRM" evidence="8">
    <location>
        <begin position="379"/>
        <end position="457"/>
    </location>
</feature>
<dbReference type="PANTHER" id="PTHR15481">
    <property type="entry name" value="RIBONUCLEIC ACID BINDING PROTEIN S1"/>
    <property type="match status" value="1"/>
</dbReference>
<keyword evidence="2" id="KW-0507">mRNA processing</keyword>
<dbReference type="SUPFAM" id="SSF54928">
    <property type="entry name" value="RNA-binding domain, RBD"/>
    <property type="match status" value="1"/>
</dbReference>